<reference evidence="1" key="1">
    <citation type="journal article" date="2014" name="Int. J. Syst. Evol. Microbiol.">
        <title>Complete genome sequence of Corynebacterium casei LMG S-19264T (=DSM 44701T), isolated from a smear-ripened cheese.</title>
        <authorList>
            <consortium name="US DOE Joint Genome Institute (JGI-PGF)"/>
            <person name="Walter F."/>
            <person name="Albersmeier A."/>
            <person name="Kalinowski J."/>
            <person name="Ruckert C."/>
        </authorList>
    </citation>
    <scope>NUCLEOTIDE SEQUENCE</scope>
    <source>
        <strain evidence="1">CGMCC 1.12195</strain>
    </source>
</reference>
<keyword evidence="2" id="KW-1185">Reference proteome</keyword>
<evidence type="ECO:0000313" key="2">
    <source>
        <dbReference type="Proteomes" id="UP000660862"/>
    </source>
</evidence>
<dbReference type="InterPro" id="IPR009061">
    <property type="entry name" value="DNA-bd_dom_put_sf"/>
</dbReference>
<dbReference type="RefSeq" id="WP_188507013.1">
    <property type="nucleotide sequence ID" value="NZ_BMER01000003.1"/>
</dbReference>
<accession>A0A917MC55</accession>
<evidence type="ECO:0000313" key="1">
    <source>
        <dbReference type="EMBL" id="GGG94017.1"/>
    </source>
</evidence>
<dbReference type="EMBL" id="BMER01000003">
    <property type="protein sequence ID" value="GGG94017.1"/>
    <property type="molecule type" value="Genomic_DNA"/>
</dbReference>
<sequence>MLKQLERCEAYLASIDRKLAFIAERFPLEKLDQVFDMVCQHPPVACNTPEPDPLYDASYAADRIGVVDRTLYRLTGKGKLPIDSYGDKGTRLFRHSDIERCRRYYLGLQP</sequence>
<name>A0A917MC55_9SPHI</name>
<protein>
    <submittedName>
        <fullName evidence="1">Uncharacterized protein</fullName>
    </submittedName>
</protein>
<dbReference type="SUPFAM" id="SSF46955">
    <property type="entry name" value="Putative DNA-binding domain"/>
    <property type="match status" value="1"/>
</dbReference>
<dbReference type="Proteomes" id="UP000660862">
    <property type="component" value="Unassembled WGS sequence"/>
</dbReference>
<proteinExistence type="predicted"/>
<gene>
    <name evidence="1" type="ORF">GCM10007415_31320</name>
</gene>
<organism evidence="1 2">
    <name type="scientific">Parapedobacter pyrenivorans</name>
    <dbReference type="NCBI Taxonomy" id="1305674"/>
    <lineage>
        <taxon>Bacteria</taxon>
        <taxon>Pseudomonadati</taxon>
        <taxon>Bacteroidota</taxon>
        <taxon>Sphingobacteriia</taxon>
        <taxon>Sphingobacteriales</taxon>
        <taxon>Sphingobacteriaceae</taxon>
        <taxon>Parapedobacter</taxon>
    </lineage>
</organism>
<dbReference type="AlphaFoldDB" id="A0A917MC55"/>
<comment type="caution">
    <text evidence="1">The sequence shown here is derived from an EMBL/GenBank/DDBJ whole genome shotgun (WGS) entry which is preliminary data.</text>
</comment>
<reference evidence="1" key="2">
    <citation type="submission" date="2020-09" db="EMBL/GenBank/DDBJ databases">
        <authorList>
            <person name="Sun Q."/>
            <person name="Zhou Y."/>
        </authorList>
    </citation>
    <scope>NUCLEOTIDE SEQUENCE</scope>
    <source>
        <strain evidence="1">CGMCC 1.12195</strain>
    </source>
</reference>